<evidence type="ECO:0000256" key="1">
    <source>
        <dbReference type="ARBA" id="ARBA00022679"/>
    </source>
</evidence>
<name>A0ABS5Y5M1_9CYAN</name>
<dbReference type="PANTHER" id="PTHR43877">
    <property type="entry name" value="AMINOALKYLPHOSPHONATE N-ACETYLTRANSFERASE-RELATED-RELATED"/>
    <property type="match status" value="1"/>
</dbReference>
<organism evidence="4 5">
    <name type="scientific">Leptothoe kymatousa TAU-MAC 1615</name>
    <dbReference type="NCBI Taxonomy" id="2364775"/>
    <lineage>
        <taxon>Bacteria</taxon>
        <taxon>Bacillati</taxon>
        <taxon>Cyanobacteriota</taxon>
        <taxon>Cyanophyceae</taxon>
        <taxon>Nodosilineales</taxon>
        <taxon>Cymatolegaceae</taxon>
        <taxon>Leptothoe</taxon>
        <taxon>Leptothoe kymatousa</taxon>
    </lineage>
</organism>
<dbReference type="InterPro" id="IPR050832">
    <property type="entry name" value="Bact_Acetyltransf"/>
</dbReference>
<dbReference type="CDD" id="cd04301">
    <property type="entry name" value="NAT_SF"/>
    <property type="match status" value="1"/>
</dbReference>
<evidence type="ECO:0000313" key="5">
    <source>
        <dbReference type="Proteomes" id="UP001196661"/>
    </source>
</evidence>
<dbReference type="Proteomes" id="UP001196661">
    <property type="component" value="Unassembled WGS sequence"/>
</dbReference>
<reference evidence="4 5" key="1">
    <citation type="journal article" date="2021" name="Mar. Drugs">
        <title>Genome Reduction and Secondary Metabolism of the Marine Sponge-Associated Cyanobacterium Leptothoe.</title>
        <authorList>
            <person name="Konstantinou D."/>
            <person name="Popin R.V."/>
            <person name="Fewer D.P."/>
            <person name="Sivonen K."/>
            <person name="Gkelis S."/>
        </authorList>
    </citation>
    <scope>NUCLEOTIDE SEQUENCE [LARGE SCALE GENOMIC DNA]</scope>
    <source>
        <strain evidence="4 5">TAU-MAC 1615</strain>
    </source>
</reference>
<evidence type="ECO:0000313" key="4">
    <source>
        <dbReference type="EMBL" id="MBT9313097.1"/>
    </source>
</evidence>
<dbReference type="EMBL" id="JADOER010000011">
    <property type="protein sequence ID" value="MBT9313097.1"/>
    <property type="molecule type" value="Genomic_DNA"/>
</dbReference>
<evidence type="ECO:0000256" key="2">
    <source>
        <dbReference type="ARBA" id="ARBA00023315"/>
    </source>
</evidence>
<gene>
    <name evidence="4" type="ORF">IXB28_12830</name>
</gene>
<dbReference type="InterPro" id="IPR016181">
    <property type="entry name" value="Acyl_CoA_acyltransferase"/>
</dbReference>
<keyword evidence="5" id="KW-1185">Reference proteome</keyword>
<dbReference type="PROSITE" id="PS51186">
    <property type="entry name" value="GNAT"/>
    <property type="match status" value="1"/>
</dbReference>
<keyword evidence="2" id="KW-0012">Acyltransferase</keyword>
<dbReference type="Pfam" id="PF00583">
    <property type="entry name" value="Acetyltransf_1"/>
    <property type="match status" value="1"/>
</dbReference>
<proteinExistence type="predicted"/>
<keyword evidence="1" id="KW-0808">Transferase</keyword>
<dbReference type="PANTHER" id="PTHR43877:SF2">
    <property type="entry name" value="AMINOALKYLPHOSPHONATE N-ACETYLTRANSFERASE-RELATED"/>
    <property type="match status" value="1"/>
</dbReference>
<comment type="caution">
    <text evidence="4">The sequence shown here is derived from an EMBL/GenBank/DDBJ whole genome shotgun (WGS) entry which is preliminary data.</text>
</comment>
<sequence>MATAYQELGATQVGHLTRTVELYLAGPSMLWWLEPAATARVGFMASQPKAIGCLWLGQSINQLTGALQGYIYLVYVDPAHRRQGWGRRLMTHAQNWAAEQGYDQLSLQVLLDNLPARQLYKSLGYQDSATLLHLDL</sequence>
<dbReference type="SUPFAM" id="SSF55729">
    <property type="entry name" value="Acyl-CoA N-acyltransferases (Nat)"/>
    <property type="match status" value="1"/>
</dbReference>
<evidence type="ECO:0000259" key="3">
    <source>
        <dbReference type="PROSITE" id="PS51186"/>
    </source>
</evidence>
<feature type="domain" description="N-acetyltransferase" evidence="3">
    <location>
        <begin position="3"/>
        <end position="136"/>
    </location>
</feature>
<dbReference type="Gene3D" id="3.40.630.30">
    <property type="match status" value="1"/>
</dbReference>
<accession>A0ABS5Y5M1</accession>
<dbReference type="InterPro" id="IPR000182">
    <property type="entry name" value="GNAT_dom"/>
</dbReference>
<protein>
    <submittedName>
        <fullName evidence="4">GNAT family N-acetyltransferase</fullName>
    </submittedName>
</protein>